<name>A0A6I8LXE8_9PSEU</name>
<organism evidence="2 3">
    <name type="scientific">Amycolatopsis camponoti</name>
    <dbReference type="NCBI Taxonomy" id="2606593"/>
    <lineage>
        <taxon>Bacteria</taxon>
        <taxon>Bacillati</taxon>
        <taxon>Actinomycetota</taxon>
        <taxon>Actinomycetes</taxon>
        <taxon>Pseudonocardiales</taxon>
        <taxon>Pseudonocardiaceae</taxon>
        <taxon>Amycolatopsis</taxon>
    </lineage>
</organism>
<dbReference type="Proteomes" id="UP000399805">
    <property type="component" value="Unassembled WGS sequence"/>
</dbReference>
<sequence>MTAVRDEVRLQRKPAAGGGYVDGAWWPRSREAGVEFADLITAARDQVGQVERIGYPLGDGWELTHRKLVVDGHLVRLEGFHAMPAHTLTLIGTQQRRLTLLVIAPGTPQDTATTVLRTAADPDDTASPDDLLAARSGRRRGQTGSEPALPGAEV</sequence>
<accession>A0A6I8LXE8</accession>
<evidence type="ECO:0000313" key="2">
    <source>
        <dbReference type="EMBL" id="VVJ21817.1"/>
    </source>
</evidence>
<gene>
    <name evidence="2" type="ORF">AA23TX_06832</name>
</gene>
<keyword evidence="3" id="KW-1185">Reference proteome</keyword>
<dbReference type="AlphaFoldDB" id="A0A6I8LXE8"/>
<evidence type="ECO:0000256" key="1">
    <source>
        <dbReference type="SAM" id="MobiDB-lite"/>
    </source>
</evidence>
<reference evidence="2 3" key="1">
    <citation type="submission" date="2019-09" db="EMBL/GenBank/DDBJ databases">
        <authorList>
            <person name="Leyn A S."/>
        </authorList>
    </citation>
    <scope>NUCLEOTIDE SEQUENCE [LARGE SCALE GENOMIC DNA]</scope>
    <source>
        <strain evidence="2">AA231_1</strain>
    </source>
</reference>
<dbReference type="EMBL" id="CABVGP010000002">
    <property type="protein sequence ID" value="VVJ21817.1"/>
    <property type="molecule type" value="Genomic_DNA"/>
</dbReference>
<proteinExistence type="predicted"/>
<dbReference type="Pfam" id="PF19457">
    <property type="entry name" value="DUF5994"/>
    <property type="match status" value="1"/>
</dbReference>
<feature type="region of interest" description="Disordered" evidence="1">
    <location>
        <begin position="118"/>
        <end position="154"/>
    </location>
</feature>
<evidence type="ECO:0000313" key="3">
    <source>
        <dbReference type="Proteomes" id="UP000399805"/>
    </source>
</evidence>
<dbReference type="InterPro" id="IPR046036">
    <property type="entry name" value="DUF5994"/>
</dbReference>
<protein>
    <submittedName>
        <fullName evidence="2">Uncharacterized protein</fullName>
    </submittedName>
</protein>
<dbReference type="RefSeq" id="WP_155546677.1">
    <property type="nucleotide sequence ID" value="NZ_CABVGP010000002.1"/>
</dbReference>